<dbReference type="OrthoDB" id="1924990at2759"/>
<dbReference type="PANTHER" id="PTHR35987">
    <property type="entry name" value="PROTEIN PLASTID REDOX INSENSITIVE 2, CHLOROPLASTIC-RELATED"/>
    <property type="match status" value="1"/>
</dbReference>
<dbReference type="EMBL" id="CM009299">
    <property type="protein sequence ID" value="PNT15621.1"/>
    <property type="molecule type" value="Genomic_DNA"/>
</dbReference>
<dbReference type="AlphaFoldDB" id="A0A2K1YRG8"/>
<gene>
    <name evidence="1" type="ORF">POPTR_010G094900</name>
</gene>
<dbReference type="FunCoup" id="A0A2K1YRG8">
    <property type="interactions" value="801"/>
</dbReference>
<evidence type="ECO:0000313" key="2">
    <source>
        <dbReference type="Proteomes" id="UP000006729"/>
    </source>
</evidence>
<dbReference type="OMA" id="NDWKEWT"/>
<sequence length="189" mass="20847">MASCSKALFSSKLDICSPFSSRPPLSLLPNFSSSFSSTTFFAFGQLKERSLRYSSDLQPSSSIINKAQTQPRRHICRAAEYKFPDPIPEFAVAETEKFKTHLSKKLTKKDIYGDSLEEVVGICTEIFSTFLHAEYGGPGTLLVTPFIDMADTVNEQGLPGGPEAARVAVKWAQAHVDNDWKEWTGGDSN</sequence>
<protein>
    <submittedName>
        <fullName evidence="1">Uncharacterized protein</fullName>
    </submittedName>
</protein>
<organism evidence="1 2">
    <name type="scientific">Populus trichocarpa</name>
    <name type="common">Western balsam poplar</name>
    <name type="synonym">Populus balsamifera subsp. trichocarpa</name>
    <dbReference type="NCBI Taxonomy" id="3694"/>
    <lineage>
        <taxon>Eukaryota</taxon>
        <taxon>Viridiplantae</taxon>
        <taxon>Streptophyta</taxon>
        <taxon>Embryophyta</taxon>
        <taxon>Tracheophyta</taxon>
        <taxon>Spermatophyta</taxon>
        <taxon>Magnoliopsida</taxon>
        <taxon>eudicotyledons</taxon>
        <taxon>Gunneridae</taxon>
        <taxon>Pentapetalae</taxon>
        <taxon>rosids</taxon>
        <taxon>fabids</taxon>
        <taxon>Malpighiales</taxon>
        <taxon>Salicaceae</taxon>
        <taxon>Saliceae</taxon>
        <taxon>Populus</taxon>
    </lineage>
</organism>
<dbReference type="Gramene" id="Potri.010G094900.2.v4.1">
    <property type="protein sequence ID" value="Potri.010G094900.2.v4.1"/>
    <property type="gene ID" value="Potri.010G094900.v4.1"/>
</dbReference>
<dbReference type="PANTHER" id="PTHR35987:SF2">
    <property type="entry name" value="PROTEIN PLASTID REDOX INSENSITIVE 2, CHLOROPLASTIC"/>
    <property type="match status" value="1"/>
</dbReference>
<dbReference type="InParanoid" id="A0A2K1YRG8"/>
<name>A0A2K1YRG8_POPTR</name>
<reference evidence="1 2" key="1">
    <citation type="journal article" date="2006" name="Science">
        <title>The genome of black cottonwood, Populus trichocarpa (Torr. &amp; Gray).</title>
        <authorList>
            <person name="Tuskan G.A."/>
            <person name="Difazio S."/>
            <person name="Jansson S."/>
            <person name="Bohlmann J."/>
            <person name="Grigoriev I."/>
            <person name="Hellsten U."/>
            <person name="Putnam N."/>
            <person name="Ralph S."/>
            <person name="Rombauts S."/>
            <person name="Salamov A."/>
            <person name="Schein J."/>
            <person name="Sterck L."/>
            <person name="Aerts A."/>
            <person name="Bhalerao R.R."/>
            <person name="Bhalerao R.P."/>
            <person name="Blaudez D."/>
            <person name="Boerjan W."/>
            <person name="Brun A."/>
            <person name="Brunner A."/>
            <person name="Busov V."/>
            <person name="Campbell M."/>
            <person name="Carlson J."/>
            <person name="Chalot M."/>
            <person name="Chapman J."/>
            <person name="Chen G.L."/>
            <person name="Cooper D."/>
            <person name="Coutinho P.M."/>
            <person name="Couturier J."/>
            <person name="Covert S."/>
            <person name="Cronk Q."/>
            <person name="Cunningham R."/>
            <person name="Davis J."/>
            <person name="Degroeve S."/>
            <person name="Dejardin A."/>
            <person name="Depamphilis C."/>
            <person name="Detter J."/>
            <person name="Dirks B."/>
            <person name="Dubchak I."/>
            <person name="Duplessis S."/>
            <person name="Ehlting J."/>
            <person name="Ellis B."/>
            <person name="Gendler K."/>
            <person name="Goodstein D."/>
            <person name="Gribskov M."/>
            <person name="Grimwood J."/>
            <person name="Groover A."/>
            <person name="Gunter L."/>
            <person name="Hamberger B."/>
            <person name="Heinze B."/>
            <person name="Helariutta Y."/>
            <person name="Henrissat B."/>
            <person name="Holligan D."/>
            <person name="Holt R."/>
            <person name="Huang W."/>
            <person name="Islam-Faridi N."/>
            <person name="Jones S."/>
            <person name="Jones-Rhoades M."/>
            <person name="Jorgensen R."/>
            <person name="Joshi C."/>
            <person name="Kangasjarvi J."/>
            <person name="Karlsson J."/>
            <person name="Kelleher C."/>
            <person name="Kirkpatrick R."/>
            <person name="Kirst M."/>
            <person name="Kohler A."/>
            <person name="Kalluri U."/>
            <person name="Larimer F."/>
            <person name="Leebens-Mack J."/>
            <person name="Leple J.C."/>
            <person name="Locascio P."/>
            <person name="Lou Y."/>
            <person name="Lucas S."/>
            <person name="Martin F."/>
            <person name="Montanini B."/>
            <person name="Napoli C."/>
            <person name="Nelson D.R."/>
            <person name="Nelson C."/>
            <person name="Nieminen K."/>
            <person name="Nilsson O."/>
            <person name="Pereda V."/>
            <person name="Peter G."/>
            <person name="Philippe R."/>
            <person name="Pilate G."/>
            <person name="Poliakov A."/>
            <person name="Razumovskaya J."/>
            <person name="Richardson P."/>
            <person name="Rinaldi C."/>
            <person name="Ritland K."/>
            <person name="Rouze P."/>
            <person name="Ryaboy D."/>
            <person name="Schmutz J."/>
            <person name="Schrader J."/>
            <person name="Segerman B."/>
            <person name="Shin H."/>
            <person name="Siddiqui A."/>
            <person name="Sterky F."/>
            <person name="Terry A."/>
            <person name="Tsai C.J."/>
            <person name="Uberbacher E."/>
            <person name="Unneberg P."/>
            <person name="Vahala J."/>
            <person name="Wall K."/>
            <person name="Wessler S."/>
            <person name="Yang G."/>
            <person name="Yin T."/>
            <person name="Douglas C."/>
            <person name="Marra M."/>
            <person name="Sandberg G."/>
            <person name="Van de Peer Y."/>
            <person name="Rokhsar D."/>
        </authorList>
    </citation>
    <scope>NUCLEOTIDE SEQUENCE [LARGE SCALE GENOMIC DNA]</scope>
    <source>
        <strain evidence="2">cv. Nisqually</strain>
        <strain evidence="1">Nisqually-1</strain>
    </source>
</reference>
<dbReference type="SMR" id="A0A2K1YRG8"/>
<dbReference type="Proteomes" id="UP000006729">
    <property type="component" value="Chromosome 10"/>
</dbReference>
<dbReference type="STRING" id="3694.A0A2K1YRG8"/>
<reference evidence="1" key="2">
    <citation type="submission" date="2017-07" db="EMBL/GenBank/DDBJ databases">
        <title>WGS assembly of Populus trichocarpa.</title>
        <authorList>
            <person name="Tuskan G."/>
            <person name="Difazio S."/>
            <person name="Jansson S."/>
            <person name="Bohlmann J."/>
            <person name="Grigoriev I."/>
            <person name="Hellsten U."/>
            <person name="Putnam N."/>
            <person name="Ralph S."/>
            <person name="Rombauts S."/>
            <person name="Salamov A."/>
            <person name="Schein J."/>
            <person name="Sterck L."/>
            <person name="Aerts A."/>
            <person name="Bhalerao R."/>
            <person name="Bhalerao R."/>
            <person name="Blaudez D."/>
            <person name="Boerjan W."/>
            <person name="Brun A."/>
            <person name="Brunner A."/>
            <person name="Busov V."/>
            <person name="Campbell M."/>
            <person name="Carlson J."/>
            <person name="Chalot M."/>
            <person name="Chapman J."/>
            <person name="Chen G."/>
            <person name="Cooper D."/>
            <person name="Coutinho P."/>
            <person name="Couturier J."/>
            <person name="Covert S."/>
            <person name="Cronk Q."/>
            <person name="Cunningham R."/>
            <person name="Davis J."/>
            <person name="Degroeve S."/>
            <person name="Dejardin A."/>
            <person name="Depamphilis C."/>
            <person name="Detter J."/>
            <person name="Dirks B."/>
            <person name="Dubchak I."/>
            <person name="Duplessis S."/>
            <person name="Ehlting J."/>
            <person name="Ellis B."/>
            <person name="Gendler K."/>
            <person name="Goodstein D."/>
            <person name="Gribskov M."/>
            <person name="Grimwood J."/>
            <person name="Groover A."/>
            <person name="Gunter L."/>
            <person name="Hamberger B."/>
            <person name="Heinze B."/>
            <person name="Helariutta Y."/>
            <person name="Henrissat B."/>
            <person name="Holligan D."/>
            <person name="Holt R."/>
            <person name="Huang W."/>
            <person name="Islam-Faridi N."/>
            <person name="Jones S."/>
            <person name="Jones-Rhoades M."/>
            <person name="Jorgensen R."/>
            <person name="Joshi C."/>
            <person name="Kangasjarvi J."/>
            <person name="Karlsson J."/>
            <person name="Kelleher C."/>
            <person name="Kirkpatrick R."/>
            <person name="Kirst M."/>
            <person name="Kohler A."/>
            <person name="Kalluri U."/>
            <person name="Larimer F."/>
            <person name="Leebens-Mack J."/>
            <person name="Leple J."/>
            <person name="Locascio P."/>
            <person name="Lou Y."/>
            <person name="Lucas S."/>
            <person name="Martin F."/>
            <person name="Montanini B."/>
            <person name="Napoli C."/>
            <person name="Nelson D."/>
            <person name="Nelson C."/>
            <person name="Nieminen K."/>
            <person name="Nilsson O."/>
            <person name="Pereda V."/>
            <person name="Peter G."/>
            <person name="Philippe R."/>
            <person name="Pilate G."/>
            <person name="Poliakov A."/>
            <person name="Razumovskaya J."/>
            <person name="Richardson P."/>
            <person name="Rinaldi C."/>
            <person name="Ritland K."/>
            <person name="Rouze P."/>
            <person name="Ryaboy D."/>
            <person name="Schmutz J."/>
            <person name="Schrader J."/>
            <person name="Segerman B."/>
            <person name="Shin H."/>
            <person name="Siddiqui A."/>
            <person name="Sterky F."/>
            <person name="Terry A."/>
            <person name="Tsai C."/>
            <person name="Uberbacher E."/>
            <person name="Unneberg P."/>
            <person name="Vahala J."/>
            <person name="Wall K."/>
            <person name="Wessler S."/>
            <person name="Yang G."/>
            <person name="Yin T."/>
            <person name="Douglas C."/>
            <person name="Marra M."/>
            <person name="Sandberg G."/>
            <person name="Van De Peer Y."/>
            <person name="Rokhsar D."/>
        </authorList>
    </citation>
    <scope>NUCLEOTIDE SEQUENCE</scope>
    <source>
        <strain evidence="1">Nisqually-1</strain>
    </source>
</reference>
<accession>A0A2K1YRG8</accession>
<keyword evidence="2" id="KW-1185">Reference proteome</keyword>
<dbReference type="EMBL" id="CM009299">
    <property type="protein sequence ID" value="PNT15622.1"/>
    <property type="molecule type" value="Genomic_DNA"/>
</dbReference>
<proteinExistence type="predicted"/>
<evidence type="ECO:0000313" key="1">
    <source>
        <dbReference type="EMBL" id="PNT15622.1"/>
    </source>
</evidence>
<dbReference type="InterPro" id="IPR039349">
    <property type="entry name" value="PRIN2"/>
</dbReference>
<dbReference type="GO" id="GO:0010468">
    <property type="term" value="P:regulation of gene expression"/>
    <property type="evidence" value="ECO:0007669"/>
    <property type="project" value="InterPro"/>
</dbReference>